<accession>A0A4Q1QRI0</accession>
<evidence type="ECO:0000313" key="1">
    <source>
        <dbReference type="EMBL" id="RXS64655.1"/>
    </source>
</evidence>
<dbReference type="AlphaFoldDB" id="A0A4Q1QRI0"/>
<keyword evidence="2" id="KW-1185">Reference proteome</keyword>
<gene>
    <name evidence="1" type="ORF">EST54_21440</name>
</gene>
<evidence type="ECO:0000313" key="2">
    <source>
        <dbReference type="Proteomes" id="UP000289482"/>
    </source>
</evidence>
<dbReference type="InterPro" id="IPR032349">
    <property type="entry name" value="DUF4865"/>
</dbReference>
<comment type="caution">
    <text evidence="1">The sequence shown here is derived from an EMBL/GenBank/DDBJ whole genome shotgun (WGS) entry which is preliminary data.</text>
</comment>
<reference evidence="1 2" key="1">
    <citation type="submission" date="2019-01" db="EMBL/GenBank/DDBJ databases">
        <title>Draft genome sequences of the type strain Streptomyces sioyaensis DSM 40032 and its novel strain, TM32, a thermotolerant antibiotics-producing actinobacterium.</title>
        <authorList>
            <person name="Nakaew N."/>
            <person name="Lumyong S."/>
            <person name="Sloan W.T."/>
            <person name="Sungthong R."/>
        </authorList>
    </citation>
    <scope>NUCLEOTIDE SEQUENCE [LARGE SCALE GENOMIC DNA]</scope>
    <source>
        <strain evidence="1 2">DSM 40032</strain>
    </source>
</reference>
<sequence>MHAMQYAITLPADYDMQIIRDRVKSRGHLLDAYAGLGLKAYGIRTRGVDGSPVNQYAPFYLWAAPEAMNRFLLGDGFRGVVRDFGRPDVRHWQGLFHRRGPAAGALPRAFTRRTEALPGDADTATAVATAAAAHEELATTDGVHTTALALDPHRWELVHFTLWADASPGPAGERFQVLHLSAPDAGRLGTGRRW</sequence>
<protein>
    <submittedName>
        <fullName evidence="1">DUF4865 family protein</fullName>
    </submittedName>
</protein>
<dbReference type="GeneID" id="95780480"/>
<organism evidence="1 2">
    <name type="scientific">Streptomyces sioyaensis</name>
    <dbReference type="NCBI Taxonomy" id="67364"/>
    <lineage>
        <taxon>Bacteria</taxon>
        <taxon>Bacillati</taxon>
        <taxon>Actinomycetota</taxon>
        <taxon>Actinomycetes</taxon>
        <taxon>Kitasatosporales</taxon>
        <taxon>Streptomycetaceae</taxon>
        <taxon>Streptomyces</taxon>
    </lineage>
</organism>
<dbReference type="RefSeq" id="WP_129249289.1">
    <property type="nucleotide sequence ID" value="NZ_JABZEL010000013.1"/>
</dbReference>
<dbReference type="Pfam" id="PF16157">
    <property type="entry name" value="DUF4865"/>
    <property type="match status" value="1"/>
</dbReference>
<dbReference type="Proteomes" id="UP000289482">
    <property type="component" value="Unassembled WGS sequence"/>
</dbReference>
<dbReference type="EMBL" id="SDIF01000065">
    <property type="protein sequence ID" value="RXS64655.1"/>
    <property type="molecule type" value="Genomic_DNA"/>
</dbReference>
<proteinExistence type="predicted"/>
<name>A0A4Q1QRI0_9ACTN</name>